<reference evidence="5 6" key="1">
    <citation type="submission" date="2018-06" db="EMBL/GenBank/DDBJ databases">
        <authorList>
            <consortium name="Pathogen Informatics"/>
            <person name="Doyle S."/>
        </authorList>
    </citation>
    <scope>NUCLEOTIDE SEQUENCE [LARGE SCALE GENOMIC DNA]</scope>
    <source>
        <strain evidence="3 5">NCTC1659</strain>
        <strain evidence="4 6">NCTC8540</strain>
    </source>
</reference>
<dbReference type="Proteomes" id="UP000254496">
    <property type="component" value="Unassembled WGS sequence"/>
</dbReference>
<sequence length="198" mass="22373">MKIYQLKKIKWFMTSLALIPLAMSTHAKTASPVNKSNLTHSKHFRFSELDELAENEKVSYLTHKNGSLNPDSSHNDAKLLGNSIEFEVYQTSESKISHTIFESGAGVCNGFGSNYGVEITDSRTYYIDKPKNEYYASITGATAYSKMDINNMQYAPIFNIQDQDLAKNVQAQEREKGKELAEKNIKKSIKMLQNVICK</sequence>
<dbReference type="Pfam" id="PF26367">
    <property type="entry name" value="DUF8095"/>
    <property type="match status" value="1"/>
</dbReference>
<feature type="signal peptide" evidence="1">
    <location>
        <begin position="1"/>
        <end position="27"/>
    </location>
</feature>
<dbReference type="STRING" id="733.B0186_02705"/>
<keyword evidence="5" id="KW-1185">Reference proteome</keyword>
<dbReference type="InterPro" id="IPR058408">
    <property type="entry name" value="DUF8095"/>
</dbReference>
<evidence type="ECO:0000259" key="2">
    <source>
        <dbReference type="Pfam" id="PF26367"/>
    </source>
</evidence>
<feature type="chain" id="PRO_5044586303" description="DUF8095 domain-containing protein" evidence="1">
    <location>
        <begin position="28"/>
        <end position="198"/>
    </location>
</feature>
<keyword evidence="1" id="KW-0732">Signal</keyword>
<accession>A0A377HRR5</accession>
<gene>
    <name evidence="3" type="ORF">NCTC1659_00135</name>
    <name evidence="4" type="ORF">NCTC8540_00394</name>
</gene>
<dbReference type="AlphaFoldDB" id="A0A377HRR5"/>
<evidence type="ECO:0000256" key="1">
    <source>
        <dbReference type="SAM" id="SignalP"/>
    </source>
</evidence>
<evidence type="ECO:0000313" key="6">
    <source>
        <dbReference type="Proteomes" id="UP000254496"/>
    </source>
</evidence>
<proteinExistence type="predicted"/>
<dbReference type="Proteomes" id="UP000254329">
    <property type="component" value="Unassembled WGS sequence"/>
</dbReference>
<protein>
    <recommendedName>
        <fullName evidence="2">DUF8095 domain-containing protein</fullName>
    </recommendedName>
</protein>
<organism evidence="3 5">
    <name type="scientific">Canicola haemoglobinophilus</name>
    <dbReference type="NCBI Taxonomy" id="733"/>
    <lineage>
        <taxon>Bacteria</taxon>
        <taxon>Pseudomonadati</taxon>
        <taxon>Pseudomonadota</taxon>
        <taxon>Gammaproteobacteria</taxon>
        <taxon>Pasteurellales</taxon>
        <taxon>Pasteurellaceae</taxon>
        <taxon>Canicola</taxon>
    </lineage>
</organism>
<dbReference type="EMBL" id="UGHF01000001">
    <property type="protein sequence ID" value="STO58917.1"/>
    <property type="molecule type" value="Genomic_DNA"/>
</dbReference>
<name>A0A377HRR5_9PAST</name>
<dbReference type="EMBL" id="UGHJ01000001">
    <property type="protein sequence ID" value="STO67918.1"/>
    <property type="molecule type" value="Genomic_DNA"/>
</dbReference>
<evidence type="ECO:0000313" key="3">
    <source>
        <dbReference type="EMBL" id="STO58917.1"/>
    </source>
</evidence>
<feature type="domain" description="DUF8095" evidence="2">
    <location>
        <begin position="61"/>
        <end position="195"/>
    </location>
</feature>
<evidence type="ECO:0000313" key="5">
    <source>
        <dbReference type="Proteomes" id="UP000254329"/>
    </source>
</evidence>
<evidence type="ECO:0000313" key="4">
    <source>
        <dbReference type="EMBL" id="STO67918.1"/>
    </source>
</evidence>